<feature type="transmembrane region" description="Helical" evidence="2">
    <location>
        <begin position="360"/>
        <end position="381"/>
    </location>
</feature>
<protein>
    <submittedName>
        <fullName evidence="4">MlaE family lipid ABC transporter permease subunit</fullName>
    </submittedName>
</protein>
<dbReference type="PANTHER" id="PTHR30188">
    <property type="entry name" value="ABC TRANSPORTER PERMEASE PROTEIN-RELATED"/>
    <property type="match status" value="1"/>
</dbReference>
<dbReference type="Gene3D" id="3.30.750.24">
    <property type="entry name" value="STAS domain"/>
    <property type="match status" value="1"/>
</dbReference>
<evidence type="ECO:0000313" key="4">
    <source>
        <dbReference type="EMBL" id="MDA5193437.1"/>
    </source>
</evidence>
<dbReference type="SUPFAM" id="SSF52091">
    <property type="entry name" value="SpoIIaa-like"/>
    <property type="match status" value="1"/>
</dbReference>
<sequence>MSGTEPTPKSDPAFESAANGQTTVFHFSGSWTVLKIGSLYAPLTEVAANSNGPVSLDLANIASLDTAGAWLIYRLTRDLKARNIDVTVTAAQAGHQSLIDEVGKNDHPCRVEPEQRRVAKGLLEDVGRGTVESLKAGRSLVWFVGMVTVSLFGLIKSPSRMRWTSLVFHMEEIGVRAMPIVGLMSFLIGVVIAQQGEFQLSQFGASVLVINLLGISIVREIAILITAIMVAGRSGSAFTAEIGTMELNEEVDAMRTFGISPIETLAIPRILAIILMMPLLTFYSDIIALVGGGIFCWLSLNIEPQVFVQRLHASLDFNNFMVGMIKAPFFAAVIGVTGCYEGLMTRGGAEAVGRQTTRSVVEAIFLVIVLDAAFAVFFSAIGM</sequence>
<accession>A0A9X3TXD7</accession>
<dbReference type="Pfam" id="PF02405">
    <property type="entry name" value="MlaE"/>
    <property type="match status" value="1"/>
</dbReference>
<gene>
    <name evidence="4" type="ORF">NYP16_05650</name>
</gene>
<dbReference type="GO" id="GO:0005548">
    <property type="term" value="F:phospholipid transporter activity"/>
    <property type="evidence" value="ECO:0007669"/>
    <property type="project" value="TreeGrafter"/>
</dbReference>
<dbReference type="EMBL" id="JANWOI010000002">
    <property type="protein sequence ID" value="MDA5193437.1"/>
    <property type="molecule type" value="Genomic_DNA"/>
</dbReference>
<dbReference type="InterPro" id="IPR036513">
    <property type="entry name" value="STAS_dom_sf"/>
</dbReference>
<dbReference type="NCBIfam" id="TIGR00056">
    <property type="entry name" value="MlaE family lipid ABC transporter permease subunit"/>
    <property type="match status" value="1"/>
</dbReference>
<evidence type="ECO:0000313" key="5">
    <source>
        <dbReference type="Proteomes" id="UP001141619"/>
    </source>
</evidence>
<feature type="domain" description="STAS" evidence="3">
    <location>
        <begin position="24"/>
        <end position="103"/>
    </location>
</feature>
<keyword evidence="2" id="KW-1003">Cell membrane</keyword>
<dbReference type="RefSeq" id="WP_274943140.1">
    <property type="nucleotide sequence ID" value="NZ_JANWOI010000002.1"/>
</dbReference>
<keyword evidence="5" id="KW-1185">Reference proteome</keyword>
<evidence type="ECO:0000259" key="3">
    <source>
        <dbReference type="PROSITE" id="PS50801"/>
    </source>
</evidence>
<proteinExistence type="inferred from homology"/>
<reference evidence="4" key="2">
    <citation type="journal article" date="2023" name="Syst. Appl. Microbiol.">
        <title>Govania unica gen. nov., sp. nov., a rare biosphere bacterium that represents a novel family in the class Alphaproteobacteria.</title>
        <authorList>
            <person name="Vandamme P."/>
            <person name="Peeters C."/>
            <person name="Hettiarachchi A."/>
            <person name="Cnockaert M."/>
            <person name="Carlier A."/>
        </authorList>
    </citation>
    <scope>NUCLEOTIDE SEQUENCE</scope>
    <source>
        <strain evidence="4">LMG 31809</strain>
    </source>
</reference>
<comment type="subcellular location">
    <subcellularLocation>
        <location evidence="2">Cell inner membrane</location>
        <topology evidence="2">Multi-pass membrane protein</topology>
    </subcellularLocation>
</comment>
<feature type="transmembrane region" description="Helical" evidence="2">
    <location>
        <begin position="205"/>
        <end position="231"/>
    </location>
</feature>
<evidence type="ECO:0000256" key="1">
    <source>
        <dbReference type="ARBA" id="ARBA00003787"/>
    </source>
</evidence>
<keyword evidence="2" id="KW-0472">Membrane</keyword>
<organism evidence="4 5">
    <name type="scientific">Govanella unica</name>
    <dbReference type="NCBI Taxonomy" id="2975056"/>
    <lineage>
        <taxon>Bacteria</taxon>
        <taxon>Pseudomonadati</taxon>
        <taxon>Pseudomonadota</taxon>
        <taxon>Alphaproteobacteria</taxon>
        <taxon>Emcibacterales</taxon>
        <taxon>Govanellaceae</taxon>
        <taxon>Govanella</taxon>
    </lineage>
</organism>
<comment type="similarity">
    <text evidence="2">Belongs to the MlaE permease family.</text>
</comment>
<dbReference type="Pfam" id="PF01740">
    <property type="entry name" value="STAS"/>
    <property type="match status" value="1"/>
</dbReference>
<feature type="transmembrane region" description="Helical" evidence="2">
    <location>
        <begin position="320"/>
        <end position="340"/>
    </location>
</feature>
<feature type="transmembrane region" description="Helical" evidence="2">
    <location>
        <begin position="175"/>
        <end position="193"/>
    </location>
</feature>
<dbReference type="Proteomes" id="UP001141619">
    <property type="component" value="Unassembled WGS sequence"/>
</dbReference>
<dbReference type="InterPro" id="IPR030802">
    <property type="entry name" value="Permease_MalE"/>
</dbReference>
<dbReference type="AlphaFoldDB" id="A0A9X3TXD7"/>
<dbReference type="GO" id="GO:0043190">
    <property type="term" value="C:ATP-binding cassette (ABC) transporter complex"/>
    <property type="evidence" value="ECO:0007669"/>
    <property type="project" value="InterPro"/>
</dbReference>
<reference evidence="4" key="1">
    <citation type="submission" date="2022-08" db="EMBL/GenBank/DDBJ databases">
        <authorList>
            <person name="Vandamme P."/>
            <person name="Hettiarachchi A."/>
            <person name="Peeters C."/>
            <person name="Cnockaert M."/>
            <person name="Carlier A."/>
        </authorList>
    </citation>
    <scope>NUCLEOTIDE SEQUENCE</scope>
    <source>
        <strain evidence="4">LMG 31809</strain>
    </source>
</reference>
<evidence type="ECO:0000256" key="2">
    <source>
        <dbReference type="RuleBase" id="RU362044"/>
    </source>
</evidence>
<dbReference type="PANTHER" id="PTHR30188:SF3">
    <property type="entry name" value="ABC TRANSPORTER PERMEASE"/>
    <property type="match status" value="1"/>
</dbReference>
<name>A0A9X3TXD7_9PROT</name>
<comment type="caution">
    <text evidence="4">The sequence shown here is derived from an EMBL/GenBank/DDBJ whole genome shotgun (WGS) entry which is preliminary data.</text>
</comment>
<dbReference type="InterPro" id="IPR003453">
    <property type="entry name" value="ABC_MlaE_roteobac"/>
</dbReference>
<comment type="function">
    <text evidence="1">Could be part of an ABC transporter complex.</text>
</comment>
<keyword evidence="2" id="KW-1133">Transmembrane helix</keyword>
<keyword evidence="2" id="KW-0997">Cell inner membrane</keyword>
<keyword evidence="2" id="KW-0812">Transmembrane</keyword>
<feature type="transmembrane region" description="Helical" evidence="2">
    <location>
        <begin position="139"/>
        <end position="155"/>
    </location>
</feature>
<dbReference type="InterPro" id="IPR002645">
    <property type="entry name" value="STAS_dom"/>
</dbReference>
<feature type="transmembrane region" description="Helical" evidence="2">
    <location>
        <begin position="270"/>
        <end position="300"/>
    </location>
</feature>
<dbReference type="PROSITE" id="PS50801">
    <property type="entry name" value="STAS"/>
    <property type="match status" value="1"/>
</dbReference>